<evidence type="ECO:0000313" key="2">
    <source>
        <dbReference type="Proteomes" id="UP000278855"/>
    </source>
</evidence>
<dbReference type="AlphaFoldDB" id="A0A3N4EGQ1"/>
<evidence type="ECO:0008006" key="3">
    <source>
        <dbReference type="Google" id="ProtNLM"/>
    </source>
</evidence>
<name>A0A3N4EGQ1_9GAMM</name>
<comment type="caution">
    <text evidence="1">The sequence shown here is derived from an EMBL/GenBank/DDBJ whole genome shotgun (WGS) entry which is preliminary data.</text>
</comment>
<sequence length="137" mass="15057">MVGIFVGIQFIYSNVMPIALIEHNDAKCHYSHSTYSFILTIIGRAMTLLIPTAQTCPLCQQTNGCAMEQGLDINACWCAKQAQHVPSVIAQYKATSTLPTLADNQCICQSCMAKLVQQFNIDPVETYLPSQSPEPES</sequence>
<reference evidence="2" key="1">
    <citation type="submission" date="2018-11" db="EMBL/GenBank/DDBJ databases">
        <title>Shewanella sp. R106.</title>
        <authorList>
            <person name="Hwang Y.J."/>
            <person name="Hwang C.Y."/>
        </authorList>
    </citation>
    <scope>NUCLEOTIDE SEQUENCE [LARGE SCALE GENOMIC DNA]</scope>
    <source>
        <strain evidence="2">R106</strain>
    </source>
</reference>
<evidence type="ECO:0000313" key="1">
    <source>
        <dbReference type="EMBL" id="RPA33440.1"/>
    </source>
</evidence>
<proteinExistence type="predicted"/>
<dbReference type="Pfam" id="PF14375">
    <property type="entry name" value="Cys_rich_CWC"/>
    <property type="match status" value="1"/>
</dbReference>
<organism evidence="1 2">
    <name type="scientific">Shewanella psychromarinicola</name>
    <dbReference type="NCBI Taxonomy" id="2487742"/>
    <lineage>
        <taxon>Bacteria</taxon>
        <taxon>Pseudomonadati</taxon>
        <taxon>Pseudomonadota</taxon>
        <taxon>Gammaproteobacteria</taxon>
        <taxon>Alteromonadales</taxon>
        <taxon>Shewanellaceae</taxon>
        <taxon>Shewanella</taxon>
    </lineage>
</organism>
<dbReference type="EMBL" id="RKKB01000002">
    <property type="protein sequence ID" value="RPA33440.1"/>
    <property type="molecule type" value="Genomic_DNA"/>
</dbReference>
<accession>A0A3N4EGQ1</accession>
<dbReference type="InterPro" id="IPR032720">
    <property type="entry name" value="Cys_rich_CWC"/>
</dbReference>
<protein>
    <recommendedName>
        <fullName evidence="3">Cysteine-rich CWC</fullName>
    </recommendedName>
</protein>
<dbReference type="Proteomes" id="UP000278855">
    <property type="component" value="Unassembled WGS sequence"/>
</dbReference>
<gene>
    <name evidence="1" type="ORF">EGC77_08920</name>
</gene>